<feature type="transmembrane region" description="Helical" evidence="1">
    <location>
        <begin position="177"/>
        <end position="197"/>
    </location>
</feature>
<feature type="transmembrane region" description="Helical" evidence="1">
    <location>
        <begin position="12"/>
        <end position="32"/>
    </location>
</feature>
<evidence type="ECO:0000256" key="1">
    <source>
        <dbReference type="SAM" id="Phobius"/>
    </source>
</evidence>
<name>A0A1F7GTI7_9BACT</name>
<organism evidence="2 3">
    <name type="scientific">Candidatus Roizmanbacteria bacterium RIFCSPHIGHO2_01_FULL_39_8</name>
    <dbReference type="NCBI Taxonomy" id="1802033"/>
    <lineage>
        <taxon>Bacteria</taxon>
        <taxon>Candidatus Roizmaniibacteriota</taxon>
    </lineage>
</organism>
<evidence type="ECO:0000313" key="2">
    <source>
        <dbReference type="EMBL" id="OGK22131.1"/>
    </source>
</evidence>
<feature type="transmembrane region" description="Helical" evidence="1">
    <location>
        <begin position="308"/>
        <end position="329"/>
    </location>
</feature>
<feature type="transmembrane region" description="Helical" evidence="1">
    <location>
        <begin position="341"/>
        <end position="358"/>
    </location>
</feature>
<proteinExistence type="predicted"/>
<keyword evidence="1" id="KW-0812">Transmembrane</keyword>
<comment type="caution">
    <text evidence="2">The sequence shown here is derived from an EMBL/GenBank/DDBJ whole genome shotgun (WGS) entry which is preliminary data.</text>
</comment>
<sequence length="387" mass="43384">MRISWKSLAPIFADVVVSPWNLLVGGLLIKFLTPLQAFFSLLIGYSILGLVFILYGGLGFKYKKESSEIFSDVFHSKIFKIIIPLVLAAGQIGWAAINIELGGRSLASLFGARADLGIIFYTFILICMAALSLHRLGIVKSFVIVSSLGLIIYLLWAKLQEVSFSEFSNYSPAFSRSLFWGVSIVVASLISFSTVTPDFFQKVKQKRDIVLSTLLGMVVPGIMTASLGCFLFFNRSDFDLIPLIAGLTFTIFPNIFNVVTNTDGSVAIYTPALKFRHLFNISVKKGVIVAGIISCFLALYHISAYLEVWLKFLSLFFPIFIGICFPYILFKEYIGKRLLDWQIRFNFVLDIFFAVLLLRFYPPVLISLVLPLILFSSVLIYLKIPKV</sequence>
<dbReference type="InterPro" id="IPR030191">
    <property type="entry name" value="CodB"/>
</dbReference>
<feature type="transmembrane region" description="Helical" evidence="1">
    <location>
        <begin position="364"/>
        <end position="382"/>
    </location>
</feature>
<feature type="transmembrane region" description="Helical" evidence="1">
    <location>
        <begin position="240"/>
        <end position="260"/>
    </location>
</feature>
<keyword evidence="1" id="KW-0472">Membrane</keyword>
<reference evidence="2 3" key="1">
    <citation type="journal article" date="2016" name="Nat. Commun.">
        <title>Thousands of microbial genomes shed light on interconnected biogeochemical processes in an aquifer system.</title>
        <authorList>
            <person name="Anantharaman K."/>
            <person name="Brown C.T."/>
            <person name="Hug L.A."/>
            <person name="Sharon I."/>
            <person name="Castelle C.J."/>
            <person name="Probst A.J."/>
            <person name="Thomas B.C."/>
            <person name="Singh A."/>
            <person name="Wilkins M.J."/>
            <person name="Karaoz U."/>
            <person name="Brodie E.L."/>
            <person name="Williams K.H."/>
            <person name="Hubbard S.S."/>
            <person name="Banfield J.F."/>
        </authorList>
    </citation>
    <scope>NUCLEOTIDE SEQUENCE [LARGE SCALE GENOMIC DNA]</scope>
</reference>
<feature type="transmembrane region" description="Helical" evidence="1">
    <location>
        <begin position="109"/>
        <end position="131"/>
    </location>
</feature>
<dbReference type="PANTHER" id="PTHR30569">
    <property type="entry name" value="CYTOSINE TRANSPORTER CODB"/>
    <property type="match status" value="1"/>
</dbReference>
<dbReference type="GO" id="GO:0015209">
    <property type="term" value="F:cytosine transmembrane transporter activity"/>
    <property type="evidence" value="ECO:0007669"/>
    <property type="project" value="InterPro"/>
</dbReference>
<dbReference type="GO" id="GO:0005886">
    <property type="term" value="C:plasma membrane"/>
    <property type="evidence" value="ECO:0007669"/>
    <property type="project" value="TreeGrafter"/>
</dbReference>
<keyword evidence="1" id="KW-1133">Transmembrane helix</keyword>
<protein>
    <recommendedName>
        <fullName evidence="4">Cytosine permease</fullName>
    </recommendedName>
</protein>
<dbReference type="Gene3D" id="1.10.4160.10">
    <property type="entry name" value="Hydantoin permease"/>
    <property type="match status" value="1"/>
</dbReference>
<gene>
    <name evidence="2" type="ORF">A2866_04215</name>
</gene>
<feature type="transmembrane region" description="Helical" evidence="1">
    <location>
        <begin position="138"/>
        <end position="157"/>
    </location>
</feature>
<feature type="transmembrane region" description="Helical" evidence="1">
    <location>
        <begin position="38"/>
        <end position="58"/>
    </location>
</feature>
<accession>A0A1F7GTI7</accession>
<feature type="transmembrane region" description="Helical" evidence="1">
    <location>
        <begin position="78"/>
        <end position="97"/>
    </location>
</feature>
<feature type="transmembrane region" description="Helical" evidence="1">
    <location>
        <begin position="209"/>
        <end position="234"/>
    </location>
</feature>
<dbReference type="AlphaFoldDB" id="A0A1F7GTI7"/>
<feature type="transmembrane region" description="Helical" evidence="1">
    <location>
        <begin position="281"/>
        <end position="302"/>
    </location>
</feature>
<evidence type="ECO:0008006" key="4">
    <source>
        <dbReference type="Google" id="ProtNLM"/>
    </source>
</evidence>
<dbReference type="Proteomes" id="UP000177026">
    <property type="component" value="Unassembled WGS sequence"/>
</dbReference>
<dbReference type="PANTHER" id="PTHR30569:SF0">
    <property type="entry name" value="CYTOSINE PERMEASE"/>
    <property type="match status" value="1"/>
</dbReference>
<evidence type="ECO:0000313" key="3">
    <source>
        <dbReference type="Proteomes" id="UP000177026"/>
    </source>
</evidence>
<dbReference type="EMBL" id="MFZI01000006">
    <property type="protein sequence ID" value="OGK22131.1"/>
    <property type="molecule type" value="Genomic_DNA"/>
</dbReference>